<dbReference type="Gene3D" id="1.10.10.10">
    <property type="entry name" value="Winged helix-like DNA-binding domain superfamily/Winged helix DNA-binding domain"/>
    <property type="match status" value="1"/>
</dbReference>
<dbReference type="PANTHER" id="PTHR33164">
    <property type="entry name" value="TRANSCRIPTIONAL REGULATOR, MARR FAMILY"/>
    <property type="match status" value="1"/>
</dbReference>
<dbReference type="PROSITE" id="PS50995">
    <property type="entry name" value="HTH_MARR_2"/>
    <property type="match status" value="1"/>
</dbReference>
<name>A0A494XDM3_9BURK</name>
<dbReference type="PRINTS" id="PR00598">
    <property type="entry name" value="HTHMARR"/>
</dbReference>
<keyword evidence="8" id="KW-1185">Reference proteome</keyword>
<dbReference type="SMART" id="SM00347">
    <property type="entry name" value="HTH_MARR"/>
    <property type="match status" value="1"/>
</dbReference>
<dbReference type="PANTHER" id="PTHR33164:SF5">
    <property type="entry name" value="ORGANIC HYDROPEROXIDE RESISTANCE TRANSCRIPTIONAL REGULATOR"/>
    <property type="match status" value="1"/>
</dbReference>
<reference evidence="7 8" key="1">
    <citation type="submission" date="2018-10" db="EMBL/GenBank/DDBJ databases">
        <title>Robbsia sp. DHC34, isolated from soil.</title>
        <authorList>
            <person name="Gao Z.-H."/>
            <person name="Qiu L.-H."/>
        </authorList>
    </citation>
    <scope>NUCLEOTIDE SEQUENCE [LARGE SCALE GENOMIC DNA]</scope>
    <source>
        <strain evidence="7 8">DHC34</strain>
    </source>
</reference>
<keyword evidence="4" id="KW-0238">DNA-binding</keyword>
<dbReference type="InterPro" id="IPR036390">
    <property type="entry name" value="WH_DNA-bd_sf"/>
</dbReference>
<keyword evidence="2" id="KW-0963">Cytoplasm</keyword>
<dbReference type="GO" id="GO:0003700">
    <property type="term" value="F:DNA-binding transcription factor activity"/>
    <property type="evidence" value="ECO:0007669"/>
    <property type="project" value="InterPro"/>
</dbReference>
<keyword evidence="3" id="KW-0805">Transcription regulation</keyword>
<dbReference type="InterPro" id="IPR000835">
    <property type="entry name" value="HTH_MarR-typ"/>
</dbReference>
<comment type="subcellular location">
    <subcellularLocation>
        <location evidence="1">Cytoplasm</location>
    </subcellularLocation>
</comment>
<evidence type="ECO:0000313" key="8">
    <source>
        <dbReference type="Proteomes" id="UP000270342"/>
    </source>
</evidence>
<evidence type="ECO:0000256" key="4">
    <source>
        <dbReference type="ARBA" id="ARBA00023125"/>
    </source>
</evidence>
<dbReference type="GO" id="GO:0003677">
    <property type="term" value="F:DNA binding"/>
    <property type="evidence" value="ECO:0007669"/>
    <property type="project" value="UniProtKB-KW"/>
</dbReference>
<dbReference type="GO" id="GO:0006950">
    <property type="term" value="P:response to stress"/>
    <property type="evidence" value="ECO:0007669"/>
    <property type="project" value="TreeGrafter"/>
</dbReference>
<evidence type="ECO:0000313" key="7">
    <source>
        <dbReference type="EMBL" id="RKP46224.1"/>
    </source>
</evidence>
<dbReference type="AlphaFoldDB" id="A0A494XDM3"/>
<accession>A0A494XDM3</accession>
<proteinExistence type="predicted"/>
<dbReference type="Pfam" id="PF22381">
    <property type="entry name" value="Staph_reg_Sar_Rot"/>
    <property type="match status" value="1"/>
</dbReference>
<dbReference type="Proteomes" id="UP000270342">
    <property type="component" value="Unassembled WGS sequence"/>
</dbReference>
<evidence type="ECO:0000256" key="1">
    <source>
        <dbReference type="ARBA" id="ARBA00004496"/>
    </source>
</evidence>
<organism evidence="7 8">
    <name type="scientific">Pararobbsia silviterrae</name>
    <dbReference type="NCBI Taxonomy" id="1792498"/>
    <lineage>
        <taxon>Bacteria</taxon>
        <taxon>Pseudomonadati</taxon>
        <taxon>Pseudomonadota</taxon>
        <taxon>Betaproteobacteria</taxon>
        <taxon>Burkholderiales</taxon>
        <taxon>Burkholderiaceae</taxon>
        <taxon>Pararobbsia</taxon>
    </lineage>
</organism>
<dbReference type="GO" id="GO:0005737">
    <property type="term" value="C:cytoplasm"/>
    <property type="evidence" value="ECO:0007669"/>
    <property type="project" value="UniProtKB-SubCell"/>
</dbReference>
<dbReference type="InterPro" id="IPR055166">
    <property type="entry name" value="Transc_reg_Sar_Rot_HTH"/>
</dbReference>
<dbReference type="EMBL" id="RBZU01000015">
    <property type="protein sequence ID" value="RKP46224.1"/>
    <property type="molecule type" value="Genomic_DNA"/>
</dbReference>
<dbReference type="InterPro" id="IPR039422">
    <property type="entry name" value="MarR/SlyA-like"/>
</dbReference>
<evidence type="ECO:0000259" key="6">
    <source>
        <dbReference type="PROSITE" id="PS50995"/>
    </source>
</evidence>
<protein>
    <submittedName>
        <fullName evidence="7">MarR family transcriptional regulator</fullName>
    </submittedName>
</protein>
<dbReference type="RefSeq" id="WP_121090633.1">
    <property type="nucleotide sequence ID" value="NZ_RBZU01000015.1"/>
</dbReference>
<dbReference type="FunFam" id="1.10.10.10:FF:000163">
    <property type="entry name" value="MarR family transcriptional regulator"/>
    <property type="match status" value="1"/>
</dbReference>
<sequence length="158" mass="17504">MKQPATPLSIDPKTALLLDQQICFALYSTSLAMTKIYRKVLAELGLTYPQYLVMMVLWERDEITVSEIGERLFLDSATLTPLLKRIEALGLITRARAIKDERQVIVTLTSAGKKLRKQAESIPLSILCATGCAPAELVEIRDSLGKLRSKLIDAEQGS</sequence>
<dbReference type="InterPro" id="IPR036388">
    <property type="entry name" value="WH-like_DNA-bd_sf"/>
</dbReference>
<feature type="domain" description="HTH marR-type" evidence="6">
    <location>
        <begin position="19"/>
        <end position="149"/>
    </location>
</feature>
<dbReference type="OrthoDB" id="9806864at2"/>
<evidence type="ECO:0000256" key="2">
    <source>
        <dbReference type="ARBA" id="ARBA00022490"/>
    </source>
</evidence>
<evidence type="ECO:0000256" key="5">
    <source>
        <dbReference type="ARBA" id="ARBA00023163"/>
    </source>
</evidence>
<keyword evidence="5" id="KW-0804">Transcription</keyword>
<gene>
    <name evidence="7" type="ORF">D7S86_25230</name>
</gene>
<evidence type="ECO:0000256" key="3">
    <source>
        <dbReference type="ARBA" id="ARBA00023015"/>
    </source>
</evidence>
<dbReference type="SUPFAM" id="SSF46785">
    <property type="entry name" value="Winged helix' DNA-binding domain"/>
    <property type="match status" value="1"/>
</dbReference>
<comment type="caution">
    <text evidence="7">The sequence shown here is derived from an EMBL/GenBank/DDBJ whole genome shotgun (WGS) entry which is preliminary data.</text>
</comment>